<gene>
    <name evidence="2" type="ORF">MCANUFG4_01796</name>
</gene>
<reference evidence="2 3" key="1">
    <citation type="journal article" date="2012" name="J. Bacteriol.">
        <title>Genome annotation of five Mycoplasma canis strains.</title>
        <authorList>
            <person name="Brown D.R."/>
            <person name="May M."/>
            <person name="Michaels D.L."/>
            <person name="Barbet A.F."/>
        </authorList>
    </citation>
    <scope>NUCLEOTIDE SEQUENCE [LARGE SCALE GENOMIC DNA]</scope>
    <source>
        <strain evidence="2 3">UFG4</strain>
    </source>
</reference>
<evidence type="ECO:0000313" key="2">
    <source>
        <dbReference type="EMBL" id="EIE41781.1"/>
    </source>
</evidence>
<name>I1A5L0_9BACT</name>
<protein>
    <submittedName>
        <fullName evidence="2">Lipoprotein LppA</fullName>
    </submittedName>
</protein>
<sequence>MKKYWKLTLLISASLTNINVISCSQTKNDSNMNIDKENTKPKNPSTNNSNKGDLNNNDSFKKPVEQDEKLKDNSNKVQNKKDDDEEDFSDVIDFKTEFIINDQNISSQVASKYLLSISDQYEVIYNLIEIDNKVKEKFNIDLVDTKNIISDDEDGIIKNIQINFISKKSKKIVSKKITLKGFLIPKQETINESKQSEILIKKNPEDRYKNIFPSLLASMLMLNKSINDRYEYYNLEKNTSDNDESYGFYTLEDYAMVNSLFKNASVRLNPSLPFKFLDIKDSYIEKYQYRIQEIKANDLTGQLSLKVILEHIEENVPKRPSEVFIYNFDGFRRHNNLENFEFYLDSNEFIKKN</sequence>
<dbReference type="PATRIC" id="fig|1131455.3.peg.364"/>
<dbReference type="Proteomes" id="UP000006229">
    <property type="component" value="Unassembled WGS sequence"/>
</dbReference>
<keyword evidence="3" id="KW-1185">Reference proteome</keyword>
<evidence type="ECO:0000256" key="1">
    <source>
        <dbReference type="SAM" id="MobiDB-lite"/>
    </source>
</evidence>
<dbReference type="AlphaFoldDB" id="I1A5L0"/>
<evidence type="ECO:0000313" key="3">
    <source>
        <dbReference type="Proteomes" id="UP000006229"/>
    </source>
</evidence>
<accession>I1A5L0</accession>
<proteinExistence type="predicted"/>
<organism evidence="2 3">
    <name type="scientific">Mycoplasmopsis canis UFG4</name>
    <dbReference type="NCBI Taxonomy" id="1131455"/>
    <lineage>
        <taxon>Bacteria</taxon>
        <taxon>Bacillati</taxon>
        <taxon>Mycoplasmatota</taxon>
        <taxon>Mycoplasmoidales</taxon>
        <taxon>Metamycoplasmataceae</taxon>
        <taxon>Mycoplasmopsis</taxon>
    </lineage>
</organism>
<feature type="compositionally biased region" description="Low complexity" evidence="1">
    <location>
        <begin position="41"/>
        <end position="58"/>
    </location>
</feature>
<keyword evidence="2" id="KW-0449">Lipoprotein</keyword>
<comment type="caution">
    <text evidence="2">The sequence shown here is derived from an EMBL/GenBank/DDBJ whole genome shotgun (WGS) entry which is preliminary data.</text>
</comment>
<feature type="compositionally biased region" description="Basic and acidic residues" evidence="1">
    <location>
        <begin position="59"/>
        <end position="82"/>
    </location>
</feature>
<dbReference type="EMBL" id="AJFU01000005">
    <property type="protein sequence ID" value="EIE41781.1"/>
    <property type="molecule type" value="Genomic_DNA"/>
</dbReference>
<dbReference type="NCBIfam" id="NF045959">
    <property type="entry name" value="LppA_rel_LP"/>
    <property type="match status" value="1"/>
</dbReference>
<feature type="region of interest" description="Disordered" evidence="1">
    <location>
        <begin position="26"/>
        <end position="84"/>
    </location>
</feature>